<evidence type="ECO:0000256" key="1">
    <source>
        <dbReference type="ARBA" id="ARBA00004266"/>
    </source>
</evidence>
<keyword evidence="4" id="KW-0723">Serine/threonine-protein kinase</keyword>
<keyword evidence="8" id="KW-0418">Kinase</keyword>
<dbReference type="CDD" id="cd14081">
    <property type="entry name" value="STKc_BRSK1_2"/>
    <property type="match status" value="1"/>
</dbReference>
<name>A0A0A8LD05_9SACH</name>
<sequence>MSCAVQAAVVAMSDNATQGNGKGHGQGPGHGQGQGPYRANNEHLNRVVQSVTDATKRLSLISTASSSVNVNNTKTSKRRNRDTVGPWKLGKTLGKGSSGRVRLAKNMETGKLSAIKIVPKKFVKSNQIKQLPYGIEREIIIMKLISHPNVMGLYEVWENKSELYLVLEYVEGGELFDYLVSKGKLPESEAIHYFKQIIQAVAYCHGFSICHRDLKPENLLLDKKKKSIKIADFGMAALEISDKLLETSCGSPHYASPEIVLGQKYHGSPSDVWSCGIILFALLTGHLPFNDDNVKKLLLKVQSGKYQMPQWLSAEAKNLISRILVVDPNRRITIDQILNHELLTKYDTKSRSKSSSDLNLLNRTPNIANFSSERDIDETILSNLQTLWHGVARGHLMARLMKPGFTEEKMFYSLLWAYQEKQQKSVQKDTVPVSAVQTASTTSVSPLGTPFDEASELDPQRLSSNGNILPAPMAPAVSAFCHQQSSGSGSTDSSALQAPRIHQKSHFSISSLKNVNSKSPKKTKQGFIASSSSAKLFQSNFATKSSSQSMSKSSSKKSLTPTTPKKRTLQNSASKRSLYSLQSISKRSINLNDLLHDEIQHPAPPLPSMSSSEHTSSKLESIVDDYDRSASVHDTTVNDYFSKSTARIQPQQNEQLAPSRNILAQPKLNNNQKLAPTRQATSSGIRNLPASMAPLRDMTNTFQSKSSYVSSLDPKHNKPKQSLDNLLKKVSVPERIRTRSTLRKLRDSGDWTVSAGSQALFEEKNSSAEENPLQRQKTNPSKLTAPENVLTTSTPMPNVKSGLLRMPSSLINSSMTFKDLSHFILSIDDQNQPSANKNVNNDVASDADDRTLNKSSLLTEETSTRFDTSSNYDDYNVETGPAVTTNGDIDIFEDAPGDANESVTTSESMNEQSQLNLKKKAASMDSIDTSHVLTPATDVRVSLYVNQMDKLENLPRETTEQMISKFKLSPVKDVKQKRFSHGDRDLTITGSIISMFKDLDDDGDESHAEYEEAGLGLLGSAPEKSQDGTGNDVSGITDIGRRPTVLVYSTSENDVVDLPKESQQIETKTQTEGQAKRVTLLFDEGSSESERVFKPVVAQRKQLVPAANVTNPTSNNVTGKRKSSYINKLPKIKEHETKSVVSKKPPTKTNWLSKLLQRIKKSQPKRTVYEYKTSSVPFDNIHILLMTQFGKNGVDCELKRMERKGDREYVTYDCNFDGVKSFGAKSKFTVDMRCENGKETVLSLETHGKRFVNDKNAMESFERFNRVIANAVCA</sequence>
<proteinExistence type="inferred from homology"/>
<dbReference type="PANTHER" id="PTHR24346:SF110">
    <property type="entry name" value="NON-SPECIFIC SERINE_THREONINE PROTEIN KINASE"/>
    <property type="match status" value="1"/>
</dbReference>
<dbReference type="Gene3D" id="1.10.510.10">
    <property type="entry name" value="Transferase(Phosphotransferase) domain 1"/>
    <property type="match status" value="1"/>
</dbReference>
<feature type="binding site" evidence="12">
    <location>
        <position position="121"/>
    </location>
    <ligand>
        <name>ATP</name>
        <dbReference type="ChEBI" id="CHEBI:30616"/>
    </ligand>
</feature>
<keyword evidence="5" id="KW-0597">Phosphoprotein</keyword>
<feature type="compositionally biased region" description="Polar residues" evidence="13">
    <location>
        <begin position="773"/>
        <end position="782"/>
    </location>
</feature>
<feature type="region of interest" description="Disordered" evidence="13">
    <location>
        <begin position="758"/>
        <end position="800"/>
    </location>
</feature>
<dbReference type="GO" id="GO:0000399">
    <property type="term" value="C:cellular bud neck septin structure"/>
    <property type="evidence" value="ECO:0007669"/>
    <property type="project" value="UniProtKB-ARBA"/>
</dbReference>
<evidence type="ECO:0000256" key="8">
    <source>
        <dbReference type="ARBA" id="ARBA00022777"/>
    </source>
</evidence>
<comment type="catalytic activity">
    <reaction evidence="10">
        <text>L-threonyl-[protein] + ATP = O-phospho-L-threonyl-[protein] + ADP + H(+)</text>
        <dbReference type="Rhea" id="RHEA:46608"/>
        <dbReference type="Rhea" id="RHEA-COMP:11060"/>
        <dbReference type="Rhea" id="RHEA-COMP:11605"/>
        <dbReference type="ChEBI" id="CHEBI:15378"/>
        <dbReference type="ChEBI" id="CHEBI:30013"/>
        <dbReference type="ChEBI" id="CHEBI:30616"/>
        <dbReference type="ChEBI" id="CHEBI:61977"/>
        <dbReference type="ChEBI" id="CHEBI:456216"/>
        <dbReference type="EC" id="2.7.11.1"/>
    </reaction>
</comment>
<dbReference type="PANTHER" id="PTHR24346">
    <property type="entry name" value="MAP/MICROTUBULE AFFINITY-REGULATING KINASE"/>
    <property type="match status" value="1"/>
</dbReference>
<evidence type="ECO:0000256" key="11">
    <source>
        <dbReference type="ARBA" id="ARBA00048679"/>
    </source>
</evidence>
<dbReference type="OrthoDB" id="504170at2759"/>
<feature type="compositionally biased region" description="Low complexity" evidence="13">
    <location>
        <begin position="608"/>
        <end position="619"/>
    </location>
</feature>
<feature type="region of interest" description="Disordered" evidence="13">
    <location>
        <begin position="15"/>
        <end position="39"/>
    </location>
</feature>
<feature type="region of interest" description="Disordered" evidence="13">
    <location>
        <begin position="442"/>
        <end position="461"/>
    </location>
</feature>
<organism evidence="15 16">
    <name type="scientific">Kluyveromyces dobzhanskii CBS 2104</name>
    <dbReference type="NCBI Taxonomy" id="1427455"/>
    <lineage>
        <taxon>Eukaryota</taxon>
        <taxon>Fungi</taxon>
        <taxon>Dikarya</taxon>
        <taxon>Ascomycota</taxon>
        <taxon>Saccharomycotina</taxon>
        <taxon>Saccharomycetes</taxon>
        <taxon>Saccharomycetales</taxon>
        <taxon>Saccharomycetaceae</taxon>
        <taxon>Kluyveromyces</taxon>
    </lineage>
</organism>
<evidence type="ECO:0000313" key="15">
    <source>
        <dbReference type="EMBL" id="CDO96033.1"/>
    </source>
</evidence>
<dbReference type="GO" id="GO:0032161">
    <property type="term" value="C:cleavage apparatus septin structure"/>
    <property type="evidence" value="ECO:0007669"/>
    <property type="project" value="UniProtKB-ARBA"/>
</dbReference>
<evidence type="ECO:0000256" key="6">
    <source>
        <dbReference type="ARBA" id="ARBA00022679"/>
    </source>
</evidence>
<keyword evidence="9 12" id="KW-0067">ATP-binding</keyword>
<feature type="compositionally biased region" description="Polar residues" evidence="13">
    <location>
        <begin position="667"/>
        <end position="685"/>
    </location>
</feature>
<reference evidence="15 16" key="1">
    <citation type="submission" date="2014-03" db="EMBL/GenBank/DDBJ databases">
        <title>The genome of Kluyveromyces dobzhanskii.</title>
        <authorList>
            <person name="Nystedt B."/>
            <person name="Astrom S."/>
        </authorList>
    </citation>
    <scope>NUCLEOTIDE SEQUENCE [LARGE SCALE GENOMIC DNA]</scope>
    <source>
        <strain evidence="15 16">CBS 2104</strain>
    </source>
</reference>
<dbReference type="GO" id="GO:0044879">
    <property type="term" value="P:mitotic morphogenesis checkpoint signaling"/>
    <property type="evidence" value="ECO:0007669"/>
    <property type="project" value="UniProtKB-ARBA"/>
</dbReference>
<comment type="caution">
    <text evidence="15">The sequence shown here is derived from an EMBL/GenBank/DDBJ whole genome shotgun (WGS) entry which is preliminary data.</text>
</comment>
<evidence type="ECO:0000313" key="16">
    <source>
        <dbReference type="Proteomes" id="UP000031516"/>
    </source>
</evidence>
<dbReference type="FunFam" id="1.10.510.10:FF:000394">
    <property type="entry name" value="Serine/threonine-protein kinase HSL1"/>
    <property type="match status" value="1"/>
</dbReference>
<dbReference type="Proteomes" id="UP000031516">
    <property type="component" value="Unassembled WGS sequence"/>
</dbReference>
<feature type="compositionally biased region" description="Gly residues" evidence="13">
    <location>
        <begin position="20"/>
        <end position="34"/>
    </location>
</feature>
<evidence type="ECO:0000256" key="10">
    <source>
        <dbReference type="ARBA" id="ARBA00047899"/>
    </source>
</evidence>
<gene>
    <name evidence="15" type="ORF">KLDO_g4253</name>
</gene>
<evidence type="ECO:0000256" key="13">
    <source>
        <dbReference type="SAM" id="MobiDB-lite"/>
    </source>
</evidence>
<dbReference type="InterPro" id="IPR017441">
    <property type="entry name" value="Protein_kinase_ATP_BS"/>
</dbReference>
<feature type="region of interest" description="Disordered" evidence="13">
    <location>
        <begin position="542"/>
        <end position="577"/>
    </location>
</feature>
<comment type="subcellular location">
    <subcellularLocation>
        <location evidence="1">Bud neck</location>
    </subcellularLocation>
</comment>
<feature type="region of interest" description="Disordered" evidence="13">
    <location>
        <begin position="507"/>
        <end position="527"/>
    </location>
</feature>
<dbReference type="InterPro" id="IPR000719">
    <property type="entry name" value="Prot_kinase_dom"/>
</dbReference>
<dbReference type="GO" id="GO:0005940">
    <property type="term" value="C:septin ring"/>
    <property type="evidence" value="ECO:0007669"/>
    <property type="project" value="UniProtKB-ARBA"/>
</dbReference>
<evidence type="ECO:0000259" key="14">
    <source>
        <dbReference type="PROSITE" id="PS50011"/>
    </source>
</evidence>
<dbReference type="PROSITE" id="PS50011">
    <property type="entry name" value="PROTEIN_KINASE_DOM"/>
    <property type="match status" value="1"/>
</dbReference>
<dbReference type="GO" id="GO:0005524">
    <property type="term" value="F:ATP binding"/>
    <property type="evidence" value="ECO:0007669"/>
    <property type="project" value="UniProtKB-UniRule"/>
</dbReference>
<feature type="region of interest" description="Disordered" evidence="13">
    <location>
        <begin position="706"/>
        <end position="729"/>
    </location>
</feature>
<dbReference type="PROSITE" id="PS00108">
    <property type="entry name" value="PROTEIN_KINASE_ST"/>
    <property type="match status" value="1"/>
</dbReference>
<keyword evidence="7 12" id="KW-0547">Nucleotide-binding</keyword>
<dbReference type="InterPro" id="IPR011009">
    <property type="entry name" value="Kinase-like_dom_sf"/>
</dbReference>
<dbReference type="SMART" id="SM00220">
    <property type="entry name" value="S_TKc"/>
    <property type="match status" value="1"/>
</dbReference>
<keyword evidence="16" id="KW-1185">Reference proteome</keyword>
<dbReference type="Pfam" id="PF00069">
    <property type="entry name" value="Pkinase"/>
    <property type="match status" value="1"/>
</dbReference>
<feature type="region of interest" description="Disordered" evidence="13">
    <location>
        <begin position="598"/>
        <end position="619"/>
    </location>
</feature>
<evidence type="ECO:0000256" key="4">
    <source>
        <dbReference type="ARBA" id="ARBA00022527"/>
    </source>
</evidence>
<evidence type="ECO:0000256" key="5">
    <source>
        <dbReference type="ARBA" id="ARBA00022553"/>
    </source>
</evidence>
<accession>A0A0A8LD05</accession>
<dbReference type="EMBL" id="CCBQ010000046">
    <property type="protein sequence ID" value="CDO96033.1"/>
    <property type="molecule type" value="Genomic_DNA"/>
</dbReference>
<evidence type="ECO:0000256" key="3">
    <source>
        <dbReference type="ARBA" id="ARBA00012513"/>
    </source>
</evidence>
<evidence type="ECO:0000256" key="12">
    <source>
        <dbReference type="PROSITE-ProRule" id="PRU10141"/>
    </source>
</evidence>
<evidence type="ECO:0000256" key="7">
    <source>
        <dbReference type="ARBA" id="ARBA00022741"/>
    </source>
</evidence>
<dbReference type="PROSITE" id="PS00107">
    <property type="entry name" value="PROTEIN_KINASE_ATP"/>
    <property type="match status" value="1"/>
</dbReference>
<comment type="similarity">
    <text evidence="2">Belongs to the protein kinase superfamily. CAMK Ser/Thr protein kinase family. NIM1 subfamily.</text>
</comment>
<dbReference type="GO" id="GO:0004674">
    <property type="term" value="F:protein serine/threonine kinase activity"/>
    <property type="evidence" value="ECO:0007669"/>
    <property type="project" value="UniProtKB-KW"/>
</dbReference>
<feature type="region of interest" description="Disordered" evidence="13">
    <location>
        <begin position="667"/>
        <end position="686"/>
    </location>
</feature>
<feature type="compositionally biased region" description="Polar residues" evidence="13">
    <location>
        <begin position="507"/>
        <end position="518"/>
    </location>
</feature>
<evidence type="ECO:0000256" key="9">
    <source>
        <dbReference type="ARBA" id="ARBA00022840"/>
    </source>
</evidence>
<feature type="region of interest" description="Disordered" evidence="13">
    <location>
        <begin position="68"/>
        <end position="91"/>
    </location>
</feature>
<evidence type="ECO:0000256" key="2">
    <source>
        <dbReference type="ARBA" id="ARBA00010791"/>
    </source>
</evidence>
<dbReference type="InterPro" id="IPR008271">
    <property type="entry name" value="Ser/Thr_kinase_AS"/>
</dbReference>
<comment type="catalytic activity">
    <reaction evidence="11">
        <text>L-seryl-[protein] + ATP = O-phospho-L-seryl-[protein] + ADP + H(+)</text>
        <dbReference type="Rhea" id="RHEA:17989"/>
        <dbReference type="Rhea" id="RHEA-COMP:9863"/>
        <dbReference type="Rhea" id="RHEA-COMP:11604"/>
        <dbReference type="ChEBI" id="CHEBI:15378"/>
        <dbReference type="ChEBI" id="CHEBI:29999"/>
        <dbReference type="ChEBI" id="CHEBI:30616"/>
        <dbReference type="ChEBI" id="CHEBI:83421"/>
        <dbReference type="ChEBI" id="CHEBI:456216"/>
        <dbReference type="EC" id="2.7.11.1"/>
    </reaction>
</comment>
<protein>
    <recommendedName>
        <fullName evidence="3">non-specific serine/threonine protein kinase</fullName>
        <ecNumber evidence="3">2.7.11.1</ecNumber>
    </recommendedName>
</protein>
<dbReference type="EC" id="2.7.11.1" evidence="3"/>
<keyword evidence="6" id="KW-0808">Transferase</keyword>
<feature type="compositionally biased region" description="Low complexity" evidence="13">
    <location>
        <begin position="543"/>
        <end position="563"/>
    </location>
</feature>
<dbReference type="AlphaFoldDB" id="A0A0A8LD05"/>
<dbReference type="SUPFAM" id="SSF56112">
    <property type="entry name" value="Protein kinase-like (PK-like)"/>
    <property type="match status" value="1"/>
</dbReference>
<feature type="region of interest" description="Disordered" evidence="13">
    <location>
        <begin position="1016"/>
        <end position="1037"/>
    </location>
</feature>
<feature type="domain" description="Protein kinase" evidence="14">
    <location>
        <begin position="87"/>
        <end position="343"/>
    </location>
</feature>